<feature type="region of interest" description="Disordered" evidence="1">
    <location>
        <begin position="1"/>
        <end position="33"/>
    </location>
</feature>
<name>A0A439D7F5_9PEZI</name>
<dbReference type="SUPFAM" id="SSF46565">
    <property type="entry name" value="Chaperone J-domain"/>
    <property type="match status" value="1"/>
</dbReference>
<sequence length="576" mass="65639">MDLAQSREPFVVSDSSSHEGNAPEAINAGTGPRAQRTRVNHILKLQQRNATLYELLDVQVDATNADIIHAWKKIVGGIHPDKNKDSAAQRCTQAVNNAKDVLTDPRRRATYDNFRLINPPPPTTDTFDEEFAQGAFDGTDSDDDALEQDDKDSEGDVEASYPPPTKQITQLHRQITPHIEELFRDIDSISNTLLLSKIEQINNKIRKVTKRNKKSIPPMYEVPREKLITLQYTQRSILMGFETQQSSIEKVQREILGLRNYFTRTCQRGLYHWPIDWVQHLMEPLHRKLETLGVPREQQMLPRTDNRAALPAGNDGDIEMEDIEDFDEDIDGVDEGIKGTHFRQKTRALLRPGFTIYGDPILGYIPNITNGRLYPGSSRMFVRVDSINPIKLETGITVGVDATIAYDNLPGDRKNNIREMTATYSTMCSSRFYDIVGVAKEPRSKNSNSTRPPPTYIWVEVRPHSDKPIILTKTVFRTWQGSKAADRYIDDWLETRGLNPDPRDPEYLELIHSPAENSGTHRPHERQLKSSRDDGGIEELNQKFGRIADMLAKAQEEAREDRALTRDLLKRFLHSP</sequence>
<dbReference type="AlphaFoldDB" id="A0A439D7F5"/>
<dbReference type="Gene3D" id="1.10.287.110">
    <property type="entry name" value="DnaJ domain"/>
    <property type="match status" value="1"/>
</dbReference>
<evidence type="ECO:0000259" key="2">
    <source>
        <dbReference type="PROSITE" id="PS50076"/>
    </source>
</evidence>
<evidence type="ECO:0000313" key="3">
    <source>
        <dbReference type="EMBL" id="RWA10337.1"/>
    </source>
</evidence>
<dbReference type="PANTHER" id="PTHR43908:SF3">
    <property type="entry name" value="AT29763P-RELATED"/>
    <property type="match status" value="1"/>
</dbReference>
<dbReference type="InterPro" id="IPR001623">
    <property type="entry name" value="DnaJ_domain"/>
</dbReference>
<feature type="compositionally biased region" description="Basic and acidic residues" evidence="1">
    <location>
        <begin position="525"/>
        <end position="535"/>
    </location>
</feature>
<reference evidence="3 4" key="1">
    <citation type="submission" date="2018-12" db="EMBL/GenBank/DDBJ databases">
        <title>Draft genome sequence of Xylaria grammica IHI A82.</title>
        <authorList>
            <person name="Buettner E."/>
            <person name="Kellner H."/>
        </authorList>
    </citation>
    <scope>NUCLEOTIDE SEQUENCE [LARGE SCALE GENOMIC DNA]</scope>
    <source>
        <strain evidence="3 4">IHI A82</strain>
    </source>
</reference>
<accession>A0A439D7F5</accession>
<evidence type="ECO:0000313" key="4">
    <source>
        <dbReference type="Proteomes" id="UP000286045"/>
    </source>
</evidence>
<feature type="region of interest" description="Disordered" evidence="1">
    <location>
        <begin position="513"/>
        <end position="537"/>
    </location>
</feature>
<keyword evidence="4" id="KW-1185">Reference proteome</keyword>
<dbReference type="GO" id="GO:0005789">
    <property type="term" value="C:endoplasmic reticulum membrane"/>
    <property type="evidence" value="ECO:0007669"/>
    <property type="project" value="TreeGrafter"/>
</dbReference>
<feature type="region of interest" description="Disordered" evidence="1">
    <location>
        <begin position="134"/>
        <end position="165"/>
    </location>
</feature>
<protein>
    <recommendedName>
        <fullName evidence="2">J domain-containing protein</fullName>
    </recommendedName>
</protein>
<feature type="domain" description="J" evidence="2">
    <location>
        <begin position="51"/>
        <end position="115"/>
    </location>
</feature>
<dbReference type="SMART" id="SM00271">
    <property type="entry name" value="DnaJ"/>
    <property type="match status" value="1"/>
</dbReference>
<gene>
    <name evidence="3" type="ORF">EKO27_g4768</name>
</gene>
<dbReference type="InterPro" id="IPR051100">
    <property type="entry name" value="DnaJ_subfamily_B/C"/>
</dbReference>
<comment type="caution">
    <text evidence="3">The sequence shown here is derived from an EMBL/GenBank/DDBJ whole genome shotgun (WGS) entry which is preliminary data.</text>
</comment>
<dbReference type="InterPro" id="IPR036869">
    <property type="entry name" value="J_dom_sf"/>
</dbReference>
<dbReference type="PANTHER" id="PTHR43908">
    <property type="entry name" value="AT29763P-RELATED"/>
    <property type="match status" value="1"/>
</dbReference>
<dbReference type="PRINTS" id="PR00625">
    <property type="entry name" value="JDOMAIN"/>
</dbReference>
<dbReference type="GO" id="GO:0030544">
    <property type="term" value="F:Hsp70 protein binding"/>
    <property type="evidence" value="ECO:0007669"/>
    <property type="project" value="TreeGrafter"/>
</dbReference>
<dbReference type="PROSITE" id="PS50076">
    <property type="entry name" value="DNAJ_2"/>
    <property type="match status" value="1"/>
</dbReference>
<dbReference type="CDD" id="cd06257">
    <property type="entry name" value="DnaJ"/>
    <property type="match status" value="1"/>
</dbReference>
<dbReference type="Pfam" id="PF00226">
    <property type="entry name" value="DnaJ"/>
    <property type="match status" value="1"/>
</dbReference>
<organism evidence="3 4">
    <name type="scientific">Xylaria grammica</name>
    <dbReference type="NCBI Taxonomy" id="363999"/>
    <lineage>
        <taxon>Eukaryota</taxon>
        <taxon>Fungi</taxon>
        <taxon>Dikarya</taxon>
        <taxon>Ascomycota</taxon>
        <taxon>Pezizomycotina</taxon>
        <taxon>Sordariomycetes</taxon>
        <taxon>Xylariomycetidae</taxon>
        <taxon>Xylariales</taxon>
        <taxon>Xylariaceae</taxon>
        <taxon>Xylaria</taxon>
    </lineage>
</organism>
<dbReference type="EMBL" id="RYZI01000118">
    <property type="protein sequence ID" value="RWA10337.1"/>
    <property type="molecule type" value="Genomic_DNA"/>
</dbReference>
<evidence type="ECO:0000256" key="1">
    <source>
        <dbReference type="SAM" id="MobiDB-lite"/>
    </source>
</evidence>
<dbReference type="GO" id="GO:0071218">
    <property type="term" value="P:cellular response to misfolded protein"/>
    <property type="evidence" value="ECO:0007669"/>
    <property type="project" value="TreeGrafter"/>
</dbReference>
<dbReference type="Proteomes" id="UP000286045">
    <property type="component" value="Unassembled WGS sequence"/>
</dbReference>
<dbReference type="STRING" id="363999.A0A439D7F5"/>
<proteinExistence type="predicted"/>
<feature type="compositionally biased region" description="Acidic residues" evidence="1">
    <location>
        <begin position="139"/>
        <end position="157"/>
    </location>
</feature>